<feature type="region of interest" description="Disordered" evidence="1">
    <location>
        <begin position="25"/>
        <end position="62"/>
    </location>
</feature>
<protein>
    <submittedName>
        <fullName evidence="3">Tetratricopeptide repeat protein</fullName>
    </submittedName>
</protein>
<dbReference type="InterPro" id="IPR011990">
    <property type="entry name" value="TPR-like_helical_dom_sf"/>
</dbReference>
<sequence>MKNKSLLAFLPLLVLASACSTVPEQQQKPVAKVVKPKQPAPVKPPIAKKPAPPVVRKDPPGTATYAIDDAKSSFKIEPSVPAMRIDPMAPPVELPSATGSADGTATPAPGSNLITPTPVVSAPVMPAYAVEDVRMPAGTSPAVVALLTEADRNRASGDLDAAVISTERALRIDSRNPALTYKLAQLRIKQNKPQLAEELAGKAALLAGSDLDLKRKSWLLIAEARRMQQNYQGAKEAKAKAESF</sequence>
<reference evidence="3" key="1">
    <citation type="submission" date="2022-11" db="EMBL/GenBank/DDBJ databases">
        <title>Methylomonas rapida sp. nov., Carotenoid-Producing Obligate Methanotrophs with High Growth Characteristics and Biotechnological Potential.</title>
        <authorList>
            <person name="Tikhonova E.N."/>
            <person name="Suleimanov R.Z."/>
            <person name="Miroshnikov K."/>
            <person name="Oshkin I.Y."/>
            <person name="Belova S.E."/>
            <person name="Danilova O.V."/>
            <person name="Ashikhmin A."/>
            <person name="Konopkin A."/>
            <person name="But S.Y."/>
            <person name="Khmelenina V.N."/>
            <person name="Kuznetsov N."/>
            <person name="Pimenov N.V."/>
            <person name="Dedysh S.N."/>
        </authorList>
    </citation>
    <scope>NUCLEOTIDE SEQUENCE</scope>
    <source>
        <strain evidence="3">MP1</strain>
    </source>
</reference>
<dbReference type="RefSeq" id="WP_255187469.1">
    <property type="nucleotide sequence ID" value="NZ_CP113517.1"/>
</dbReference>
<evidence type="ECO:0000256" key="1">
    <source>
        <dbReference type="SAM" id="MobiDB-lite"/>
    </source>
</evidence>
<dbReference type="Proteomes" id="UP001162780">
    <property type="component" value="Chromosome"/>
</dbReference>
<feature type="chain" id="PRO_5045111426" evidence="2">
    <location>
        <begin position="21"/>
        <end position="244"/>
    </location>
</feature>
<feature type="signal peptide" evidence="2">
    <location>
        <begin position="1"/>
        <end position="20"/>
    </location>
</feature>
<dbReference type="Gene3D" id="1.25.40.10">
    <property type="entry name" value="Tetratricopeptide repeat domain"/>
    <property type="match status" value="1"/>
</dbReference>
<organism evidence="3 4">
    <name type="scientific">Methylomonas rapida</name>
    <dbReference type="NCBI Taxonomy" id="2963939"/>
    <lineage>
        <taxon>Bacteria</taxon>
        <taxon>Pseudomonadati</taxon>
        <taxon>Pseudomonadota</taxon>
        <taxon>Gammaproteobacteria</taxon>
        <taxon>Methylococcales</taxon>
        <taxon>Methylococcaceae</taxon>
        <taxon>Methylomonas</taxon>
    </lineage>
</organism>
<dbReference type="PROSITE" id="PS51257">
    <property type="entry name" value="PROKAR_LIPOPROTEIN"/>
    <property type="match status" value="1"/>
</dbReference>
<evidence type="ECO:0000313" key="4">
    <source>
        <dbReference type="Proteomes" id="UP001162780"/>
    </source>
</evidence>
<evidence type="ECO:0000256" key="2">
    <source>
        <dbReference type="SAM" id="SignalP"/>
    </source>
</evidence>
<keyword evidence="2" id="KW-0732">Signal</keyword>
<proteinExistence type="predicted"/>
<keyword evidence="4" id="KW-1185">Reference proteome</keyword>
<dbReference type="EMBL" id="CP113517">
    <property type="protein sequence ID" value="WAR46562.1"/>
    <property type="molecule type" value="Genomic_DNA"/>
</dbReference>
<gene>
    <name evidence="3" type="ORF">NM686_008605</name>
</gene>
<feature type="compositionally biased region" description="Low complexity" evidence="1">
    <location>
        <begin position="25"/>
        <end position="37"/>
    </location>
</feature>
<evidence type="ECO:0000313" key="3">
    <source>
        <dbReference type="EMBL" id="WAR46562.1"/>
    </source>
</evidence>
<name>A0ABY7GPX1_9GAMM</name>
<dbReference type="SUPFAM" id="SSF48452">
    <property type="entry name" value="TPR-like"/>
    <property type="match status" value="1"/>
</dbReference>
<accession>A0ABY7GPX1</accession>